<accession>A0ABR7Q4N7</accession>
<dbReference type="InterPro" id="IPR028994">
    <property type="entry name" value="Integrin_alpha_N"/>
</dbReference>
<feature type="domain" description="Secretion system C-terminal sorting" evidence="2">
    <location>
        <begin position="758"/>
        <end position="828"/>
    </location>
</feature>
<dbReference type="InterPro" id="IPR013517">
    <property type="entry name" value="FG-GAP"/>
</dbReference>
<proteinExistence type="predicted"/>
<sequence>MKNKITIVAFLFCITINAQINFDNEIFLLDESHVSNDATDLIMVDLDNDTDKDLVVASYYDDSIIWYENVNGDYRYHERKVISNQIDIPTSLKHADVNNDGFEDIIVSSASEDRIVWFRNLGNGLFSSEILLAGGINGPLDVAPVDIDGDGDIDIFTGGYDNELIFIENLGNATFNTPVVVYSSSYDVKTIKTHDLDNDGVLDVISAHSNGTVYWSKNMGSNTFGSRQYIAGSSNSGNSIAFLDVNEDGFLDAITVRDYSTDELRFTLNQNGTSFDSSNPVTIDAAAEDAREIQIKDIDNDGKKDIVVSFWTNDNISWYKNLGEVPANTNDFGSKQLLVANIANPRSFSIEDINNDGNQDIISTSYAPYGETDFIYKVSLFESQVSGNSYDETIINYFYNVLNDVKASDLNNDGNQDMIIASDAILWIENYGNEKFSSYKTISTIDNDNRFEDVEIADMNSDGFNDIVGLRATGIEIFNNQGDETFSTVVIPYSYLLRDLEVKDVDGDGIKDIILTIREGNNYKVGWIKNNGDDTYGNVTIIIDNTYGMQPNKITSGDIDNDGDYDIVISSFNYSRIQLLRNDGTGVFSFEPIISSSTTNGIVLGDVDNDGYLDIISGGFKSGNKVIFWIKNNAGTFAATRTDIDTTVGASEIDFVDLDNNGYKDIVCVYHAPSAYGNNETIFYYLNDGTSFGNKVLIDATGNAGSLDRDITLVDLNNDNKLDIVTSFYFSRMLAYYINTSILSVEEFGNDASQNFKVFPVPFSNKLSWKGAQEYLMKTISVYDMLGNNIYNSSNFSNNQIDLSSLEKGVYIITFETSNSLKFTKKVIKD</sequence>
<dbReference type="EMBL" id="JACGWS010000001">
    <property type="protein sequence ID" value="MBC8753351.1"/>
    <property type="molecule type" value="Genomic_DNA"/>
</dbReference>
<dbReference type="NCBIfam" id="TIGR04183">
    <property type="entry name" value="Por_Secre_tail"/>
    <property type="match status" value="1"/>
</dbReference>
<dbReference type="Pfam" id="PF18962">
    <property type="entry name" value="Por_Secre_tail"/>
    <property type="match status" value="1"/>
</dbReference>
<keyword evidence="4" id="KW-1185">Reference proteome</keyword>
<keyword evidence="1" id="KW-0732">Signal</keyword>
<dbReference type="Proteomes" id="UP000619238">
    <property type="component" value="Unassembled WGS sequence"/>
</dbReference>
<dbReference type="SUPFAM" id="SSF69318">
    <property type="entry name" value="Integrin alpha N-terminal domain"/>
    <property type="match status" value="2"/>
</dbReference>
<gene>
    <name evidence="3" type="ORF">H2O64_01630</name>
</gene>
<dbReference type="Gene3D" id="2.130.10.130">
    <property type="entry name" value="Integrin alpha, N-terminal"/>
    <property type="match status" value="3"/>
</dbReference>
<evidence type="ECO:0000256" key="1">
    <source>
        <dbReference type="ARBA" id="ARBA00022729"/>
    </source>
</evidence>
<dbReference type="InterPro" id="IPR026444">
    <property type="entry name" value="Secre_tail"/>
</dbReference>
<organism evidence="3 4">
    <name type="scientific">Kordia aestuariivivens</name>
    <dbReference type="NCBI Taxonomy" id="2759037"/>
    <lineage>
        <taxon>Bacteria</taxon>
        <taxon>Pseudomonadati</taxon>
        <taxon>Bacteroidota</taxon>
        <taxon>Flavobacteriia</taxon>
        <taxon>Flavobacteriales</taxon>
        <taxon>Flavobacteriaceae</taxon>
        <taxon>Kordia</taxon>
    </lineage>
</organism>
<reference evidence="3 4" key="1">
    <citation type="submission" date="2020-07" db="EMBL/GenBank/DDBJ databases">
        <title>Description of Kordia aestuariivivens sp. nov., isolated from a tidal flat.</title>
        <authorList>
            <person name="Park S."/>
            <person name="Yoon J.-H."/>
        </authorList>
    </citation>
    <scope>NUCLEOTIDE SEQUENCE [LARGE SCALE GENOMIC DNA]</scope>
    <source>
        <strain evidence="3 4">YSTF-M3</strain>
    </source>
</reference>
<dbReference type="RefSeq" id="WP_187560388.1">
    <property type="nucleotide sequence ID" value="NZ_JACGWS010000001.1"/>
</dbReference>
<evidence type="ECO:0000259" key="2">
    <source>
        <dbReference type="Pfam" id="PF18962"/>
    </source>
</evidence>
<evidence type="ECO:0000313" key="4">
    <source>
        <dbReference type="Proteomes" id="UP000619238"/>
    </source>
</evidence>
<dbReference type="Pfam" id="PF13517">
    <property type="entry name" value="FG-GAP_3"/>
    <property type="match status" value="5"/>
</dbReference>
<name>A0ABR7Q4N7_9FLAO</name>
<dbReference type="PANTHER" id="PTHR44103:SF1">
    <property type="entry name" value="PROPROTEIN CONVERTASE P"/>
    <property type="match status" value="1"/>
</dbReference>
<dbReference type="PANTHER" id="PTHR44103">
    <property type="entry name" value="PROPROTEIN CONVERTASE P"/>
    <property type="match status" value="1"/>
</dbReference>
<evidence type="ECO:0000313" key="3">
    <source>
        <dbReference type="EMBL" id="MBC8753351.1"/>
    </source>
</evidence>
<protein>
    <submittedName>
        <fullName evidence="3">T9SS type A sorting domain-containing protein</fullName>
    </submittedName>
</protein>
<comment type="caution">
    <text evidence="3">The sequence shown here is derived from an EMBL/GenBank/DDBJ whole genome shotgun (WGS) entry which is preliminary data.</text>
</comment>